<keyword evidence="7" id="KW-0732">Signal</keyword>
<reference evidence="20" key="1">
    <citation type="submission" date="2022-12" db="EMBL/GenBank/DDBJ databases">
        <title>Draft genome assemblies for two species of Escallonia (Escalloniales).</title>
        <authorList>
            <person name="Chanderbali A."/>
            <person name="Dervinis C."/>
            <person name="Anghel I."/>
            <person name="Soltis D."/>
            <person name="Soltis P."/>
            <person name="Zapata F."/>
        </authorList>
    </citation>
    <scope>NUCLEOTIDE SEQUENCE</scope>
    <source>
        <strain evidence="20">UCBG64.0493</strain>
        <tissue evidence="20">Leaf</tissue>
    </source>
</reference>
<dbReference type="CDD" id="cd16461">
    <property type="entry name" value="RING-H2_EL5-like"/>
    <property type="match status" value="1"/>
</dbReference>
<keyword evidence="6" id="KW-0479">Metal-binding</keyword>
<comment type="catalytic activity">
    <reaction evidence="15">
        <text>L-threonyl-[protein] + ATP = O-phospho-L-threonyl-[protein] + ADP + H(+)</text>
        <dbReference type="Rhea" id="RHEA:46608"/>
        <dbReference type="Rhea" id="RHEA-COMP:11060"/>
        <dbReference type="Rhea" id="RHEA-COMP:11605"/>
        <dbReference type="ChEBI" id="CHEBI:15378"/>
        <dbReference type="ChEBI" id="CHEBI:30013"/>
        <dbReference type="ChEBI" id="CHEBI:30616"/>
        <dbReference type="ChEBI" id="CHEBI:61977"/>
        <dbReference type="ChEBI" id="CHEBI:456216"/>
        <dbReference type="EC" id="2.7.11.1"/>
    </reaction>
</comment>
<keyword evidence="12 18" id="KW-0472">Membrane</keyword>
<comment type="subcellular location">
    <subcellularLocation>
        <location evidence="2">Membrane</location>
        <topology evidence="2">Single-pass membrane protein</topology>
    </subcellularLocation>
</comment>
<feature type="non-terminal residue" evidence="20">
    <location>
        <position position="626"/>
    </location>
</feature>
<comment type="pathway">
    <text evidence="3">Protein modification; protein ubiquitination.</text>
</comment>
<keyword evidence="4" id="KW-0808">Transferase</keyword>
<evidence type="ECO:0000256" key="3">
    <source>
        <dbReference type="ARBA" id="ARBA00004906"/>
    </source>
</evidence>
<keyword evidence="5 18" id="KW-0812">Transmembrane</keyword>
<evidence type="ECO:0000256" key="16">
    <source>
        <dbReference type="ARBA" id="ARBA00048679"/>
    </source>
</evidence>
<keyword evidence="13" id="KW-0325">Glycoprotein</keyword>
<dbReference type="GO" id="GO:0004674">
    <property type="term" value="F:protein serine/threonine kinase activity"/>
    <property type="evidence" value="ECO:0007669"/>
    <property type="project" value="UniProtKB-EC"/>
</dbReference>
<evidence type="ECO:0000256" key="8">
    <source>
        <dbReference type="ARBA" id="ARBA00022771"/>
    </source>
</evidence>
<dbReference type="Gene3D" id="3.30.40.10">
    <property type="entry name" value="Zinc/RING finger domain, C3HC4 (zinc finger)"/>
    <property type="match status" value="2"/>
</dbReference>
<dbReference type="PANTHER" id="PTHR46279:SF2">
    <property type="entry name" value="RING-H2 FINGER PROTEIN ATL21A-RELATED"/>
    <property type="match status" value="1"/>
</dbReference>
<comment type="catalytic activity">
    <reaction evidence="16">
        <text>L-seryl-[protein] + ATP = O-phospho-L-seryl-[protein] + ADP + H(+)</text>
        <dbReference type="Rhea" id="RHEA:17989"/>
        <dbReference type="Rhea" id="RHEA-COMP:9863"/>
        <dbReference type="Rhea" id="RHEA-COMP:11604"/>
        <dbReference type="ChEBI" id="CHEBI:15378"/>
        <dbReference type="ChEBI" id="CHEBI:29999"/>
        <dbReference type="ChEBI" id="CHEBI:30616"/>
        <dbReference type="ChEBI" id="CHEBI:83421"/>
        <dbReference type="ChEBI" id="CHEBI:456216"/>
        <dbReference type="EC" id="2.7.11.1"/>
    </reaction>
</comment>
<feature type="transmembrane region" description="Helical" evidence="18">
    <location>
        <begin position="12"/>
        <end position="33"/>
    </location>
</feature>
<dbReference type="GO" id="GO:0016020">
    <property type="term" value="C:membrane"/>
    <property type="evidence" value="ECO:0007669"/>
    <property type="project" value="UniProtKB-SubCell"/>
</dbReference>
<dbReference type="Pfam" id="PF13947">
    <property type="entry name" value="GUB_WAK_bind"/>
    <property type="match status" value="1"/>
</dbReference>
<dbReference type="EMBL" id="JAVXUP010000495">
    <property type="protein sequence ID" value="KAK3026598.1"/>
    <property type="molecule type" value="Genomic_DNA"/>
</dbReference>
<dbReference type="Proteomes" id="UP001188597">
    <property type="component" value="Unassembled WGS sequence"/>
</dbReference>
<keyword evidence="11 18" id="KW-1133">Transmembrane helix</keyword>
<dbReference type="InterPro" id="IPR032872">
    <property type="entry name" value="WAK_assoc_C"/>
</dbReference>
<evidence type="ECO:0000256" key="13">
    <source>
        <dbReference type="ARBA" id="ARBA00023180"/>
    </source>
</evidence>
<keyword evidence="10" id="KW-0862">Zinc</keyword>
<dbReference type="SUPFAM" id="SSF57850">
    <property type="entry name" value="RING/U-box"/>
    <property type="match status" value="2"/>
</dbReference>
<keyword evidence="8 17" id="KW-0863">Zinc-finger</keyword>
<evidence type="ECO:0000259" key="19">
    <source>
        <dbReference type="PROSITE" id="PS50089"/>
    </source>
</evidence>
<dbReference type="InterPro" id="IPR001841">
    <property type="entry name" value="Znf_RING"/>
</dbReference>
<evidence type="ECO:0000256" key="18">
    <source>
        <dbReference type="SAM" id="Phobius"/>
    </source>
</evidence>
<feature type="transmembrane region" description="Helical" evidence="18">
    <location>
        <begin position="494"/>
        <end position="517"/>
    </location>
</feature>
<organism evidence="20 21">
    <name type="scientific">Escallonia herrerae</name>
    <dbReference type="NCBI Taxonomy" id="1293975"/>
    <lineage>
        <taxon>Eukaryota</taxon>
        <taxon>Viridiplantae</taxon>
        <taxon>Streptophyta</taxon>
        <taxon>Embryophyta</taxon>
        <taxon>Tracheophyta</taxon>
        <taxon>Spermatophyta</taxon>
        <taxon>Magnoliopsida</taxon>
        <taxon>eudicotyledons</taxon>
        <taxon>Gunneridae</taxon>
        <taxon>Pentapetalae</taxon>
        <taxon>asterids</taxon>
        <taxon>campanulids</taxon>
        <taxon>Escalloniales</taxon>
        <taxon>Escalloniaceae</taxon>
        <taxon>Escallonia</taxon>
    </lineage>
</organism>
<name>A0AA88WGE2_9ASTE</name>
<keyword evidence="9" id="KW-0833">Ubl conjugation pathway</keyword>
<feature type="domain" description="RING-type" evidence="19">
    <location>
        <begin position="576"/>
        <end position="618"/>
    </location>
</feature>
<proteinExistence type="inferred from homology"/>
<evidence type="ECO:0000256" key="12">
    <source>
        <dbReference type="ARBA" id="ARBA00023136"/>
    </source>
</evidence>
<dbReference type="PANTHER" id="PTHR46279">
    <property type="entry name" value="RING/U-BOX SUPERFAMILY PROTEIN"/>
    <property type="match status" value="1"/>
</dbReference>
<comment type="catalytic activity">
    <reaction evidence="1">
        <text>S-ubiquitinyl-[E2 ubiquitin-conjugating enzyme]-L-cysteine + [acceptor protein]-L-lysine = [E2 ubiquitin-conjugating enzyme]-L-cysteine + N(6)-ubiquitinyl-[acceptor protein]-L-lysine.</text>
        <dbReference type="EC" id="2.3.2.27"/>
    </reaction>
</comment>
<evidence type="ECO:0000256" key="11">
    <source>
        <dbReference type="ARBA" id="ARBA00022989"/>
    </source>
</evidence>
<evidence type="ECO:0000256" key="7">
    <source>
        <dbReference type="ARBA" id="ARBA00022729"/>
    </source>
</evidence>
<dbReference type="InterPro" id="IPR046948">
    <property type="entry name" value="ATL20-22-like"/>
</dbReference>
<evidence type="ECO:0000256" key="15">
    <source>
        <dbReference type="ARBA" id="ARBA00047899"/>
    </source>
</evidence>
<gene>
    <name evidence="20" type="ORF">RJ639_041618</name>
</gene>
<evidence type="ECO:0000313" key="21">
    <source>
        <dbReference type="Proteomes" id="UP001188597"/>
    </source>
</evidence>
<dbReference type="InterPro" id="IPR025287">
    <property type="entry name" value="WAK_GUB"/>
</dbReference>
<dbReference type="GO" id="GO:0008270">
    <property type="term" value="F:zinc ion binding"/>
    <property type="evidence" value="ECO:0007669"/>
    <property type="project" value="UniProtKB-KW"/>
</dbReference>
<evidence type="ECO:0000256" key="4">
    <source>
        <dbReference type="ARBA" id="ARBA00022679"/>
    </source>
</evidence>
<dbReference type="SMART" id="SM00184">
    <property type="entry name" value="RING"/>
    <property type="match status" value="2"/>
</dbReference>
<dbReference type="InterPro" id="IPR013083">
    <property type="entry name" value="Znf_RING/FYVE/PHD"/>
</dbReference>
<dbReference type="GO" id="GO:0030247">
    <property type="term" value="F:polysaccharide binding"/>
    <property type="evidence" value="ECO:0007669"/>
    <property type="project" value="InterPro"/>
</dbReference>
<comment type="similarity">
    <text evidence="14">Belongs to the RING-type zinc finger family. ATL subfamily.</text>
</comment>
<evidence type="ECO:0000256" key="14">
    <source>
        <dbReference type="ARBA" id="ARBA00024209"/>
    </source>
</evidence>
<evidence type="ECO:0000256" key="1">
    <source>
        <dbReference type="ARBA" id="ARBA00000900"/>
    </source>
</evidence>
<evidence type="ECO:0000313" key="20">
    <source>
        <dbReference type="EMBL" id="KAK3026598.1"/>
    </source>
</evidence>
<accession>A0AA88WGE2</accession>
<evidence type="ECO:0000256" key="10">
    <source>
        <dbReference type="ARBA" id="ARBA00022833"/>
    </source>
</evidence>
<protein>
    <recommendedName>
        <fullName evidence="19">RING-type domain-containing protein</fullName>
    </recommendedName>
</protein>
<evidence type="ECO:0000256" key="6">
    <source>
        <dbReference type="ARBA" id="ARBA00022723"/>
    </source>
</evidence>
<evidence type="ECO:0000256" key="17">
    <source>
        <dbReference type="PROSITE-ProRule" id="PRU00175"/>
    </source>
</evidence>
<keyword evidence="21" id="KW-1185">Reference proteome</keyword>
<dbReference type="GO" id="GO:0061630">
    <property type="term" value="F:ubiquitin protein ligase activity"/>
    <property type="evidence" value="ECO:0007669"/>
    <property type="project" value="UniProtKB-EC"/>
</dbReference>
<comment type="caution">
    <text evidence="20">The sequence shown here is derived from an EMBL/GenBank/DDBJ whole genome shotgun (WGS) entry which is preliminary data.</text>
</comment>
<dbReference type="PROSITE" id="PS50089">
    <property type="entry name" value="ZF_RING_2"/>
    <property type="match status" value="1"/>
</dbReference>
<sequence length="626" mass="69934">KNGGLTNFKVIAFLITIPAVVCVATLAIFICFAGTRLRWGRTNAAQQNLTPAAVTPETATVTQGLDESTIESYAEVVVGESRRLPGPNDITCPICLSEYNAKDTLRCIPNCQHCFHADCIDEWLRMSDWMRVGAFFFDSPFALRTEKLMRPLKLPQVENTDKMLESCGSSVVKNVRTGIWIAGTMQLLDARHIELFLNDGYEAGSWEYDMIGSHDIRKHQDKASDDIFDQKHLYDKSSFGNALRQRPSRLWKFNSFEHMGVLEVFYFSSFLFSAVYGANECSTSVCGSSGFVIRFPFRLQGTQPENCGYPGFNLRCNSQGVIVLSLPYSGEFFIRNINYRARAINLYDPFNCLPRRLLDFNLSGSPFTPSYYQNFTFLSCPSAFTRSRFTPIDCLSNSTHATLATSSPTLVVASMTMCKIVATLPIPVSWPLQYDDGFSSYLNSDLHLTWDVPNCEDCETNGGMCRFQNSSSQEVSCFYDPRPGKNRGLTIFKIMAFSITIPAVLSVIAIAIFICFAEERLRGGQTNAERQNPTAAAVTPEMANVTQGLDESTIESYAKVVVGESRRLPGPNDITCPICLSEYNAKDTLRCIPECQHCFHADCIDEWLRMKGTCPLCRNSPSPTHV</sequence>
<evidence type="ECO:0000256" key="5">
    <source>
        <dbReference type="ARBA" id="ARBA00022692"/>
    </source>
</evidence>
<evidence type="ECO:0000256" key="2">
    <source>
        <dbReference type="ARBA" id="ARBA00004167"/>
    </source>
</evidence>
<dbReference type="Pfam" id="PF13639">
    <property type="entry name" value="zf-RING_2"/>
    <property type="match status" value="2"/>
</dbReference>
<dbReference type="AlphaFoldDB" id="A0AA88WGE2"/>
<dbReference type="Pfam" id="PF14380">
    <property type="entry name" value="WAK_assoc"/>
    <property type="match status" value="1"/>
</dbReference>
<evidence type="ECO:0000256" key="9">
    <source>
        <dbReference type="ARBA" id="ARBA00022786"/>
    </source>
</evidence>